<feature type="region of interest" description="Disordered" evidence="1">
    <location>
        <begin position="136"/>
        <end position="236"/>
    </location>
</feature>
<reference evidence="2" key="1">
    <citation type="submission" date="2021-05" db="EMBL/GenBank/DDBJ databases">
        <title>Complete genome sequence of the cellulolytic planctomycete Telmatocola sphagniphila SP2T and characterization of the first cellulase from planctomycetes.</title>
        <authorList>
            <person name="Rakitin A.L."/>
            <person name="Beletsky A.V."/>
            <person name="Naumoff D.G."/>
            <person name="Kulichevskaya I.S."/>
            <person name="Mardanov A.V."/>
            <person name="Ravin N.V."/>
            <person name="Dedysh S.N."/>
        </authorList>
    </citation>
    <scope>NUCLEOTIDE SEQUENCE</scope>
    <source>
        <strain evidence="2">SP2T</strain>
    </source>
</reference>
<organism evidence="2 3">
    <name type="scientific">Telmatocola sphagniphila</name>
    <dbReference type="NCBI Taxonomy" id="1123043"/>
    <lineage>
        <taxon>Bacteria</taxon>
        <taxon>Pseudomonadati</taxon>
        <taxon>Planctomycetota</taxon>
        <taxon>Planctomycetia</taxon>
        <taxon>Gemmatales</taxon>
        <taxon>Gemmataceae</taxon>
    </lineage>
</organism>
<dbReference type="EMBL" id="CP074694">
    <property type="protein sequence ID" value="QVL31942.1"/>
    <property type="molecule type" value="Genomic_DNA"/>
</dbReference>
<dbReference type="RefSeq" id="WP_213496431.1">
    <property type="nucleotide sequence ID" value="NZ_CP074694.1"/>
</dbReference>
<sequence length="481" mass="53241">MDRIRPTQLPTPAQVSTPAATTPATALQTSSIPNGSTPTPASGPFVGMPGITQQTAVPSLPETDRTAPAPKTDAAVEQTQYQQPPMLPKLPVVENTPKPLPVPAPNEELPATLPNESLPALPNVVAPDWDVLNSKLGNPSPKIEEKPTNKVIPIGDVTPTEPTPEIKDHQTRSPAELGDPFPLGKTKPILPKEENPTPEKKVDPPHSVSQVEPPVRPIPAPKEELPVSPPKVDLEKVRSEKPPMVVVPVPEAPQSPMDSPLIVALRCMQQNRNTEVFEALKNYDSGTQEMLSNLMHPILRISEVGMRNLSAEEANIVLDRLEIAADQVRSKAAFTAGRICYVEKASRYGNYIKDLRPAFQPNTYVDVYIEIRNFSTEIRKLTGNRSYEAPENGYYVRLSSHWELRDAADKVVSTDADSPGEVFTEFIREYRSLPRDMYFVNRVIVPRNIHPGVYTLWIYVTDIPTGRTLRRPLEFRVAGKY</sequence>
<dbReference type="AlphaFoldDB" id="A0A8E6EUZ6"/>
<feature type="compositionally biased region" description="Polar residues" evidence="1">
    <location>
        <begin position="27"/>
        <end position="40"/>
    </location>
</feature>
<evidence type="ECO:0000313" key="2">
    <source>
        <dbReference type="EMBL" id="QVL31942.1"/>
    </source>
</evidence>
<evidence type="ECO:0000313" key="3">
    <source>
        <dbReference type="Proteomes" id="UP000676194"/>
    </source>
</evidence>
<name>A0A8E6EUZ6_9BACT</name>
<protein>
    <submittedName>
        <fullName evidence="2">Uncharacterized protein</fullName>
    </submittedName>
</protein>
<proteinExistence type="predicted"/>
<feature type="compositionally biased region" description="Low complexity" evidence="1">
    <location>
        <begin position="10"/>
        <end position="26"/>
    </location>
</feature>
<feature type="region of interest" description="Disordered" evidence="1">
    <location>
        <begin position="1"/>
        <end position="120"/>
    </location>
</feature>
<dbReference type="Proteomes" id="UP000676194">
    <property type="component" value="Chromosome"/>
</dbReference>
<dbReference type="KEGG" id="tsph:KIH39_24410"/>
<feature type="compositionally biased region" description="Basic and acidic residues" evidence="1">
    <location>
        <begin position="190"/>
        <end position="204"/>
    </location>
</feature>
<evidence type="ECO:0000256" key="1">
    <source>
        <dbReference type="SAM" id="MobiDB-lite"/>
    </source>
</evidence>
<gene>
    <name evidence="2" type="ORF">KIH39_24410</name>
</gene>
<keyword evidence="3" id="KW-1185">Reference proteome</keyword>
<accession>A0A8E6EUZ6</accession>